<dbReference type="GO" id="GO:0043022">
    <property type="term" value="F:ribosome binding"/>
    <property type="evidence" value="ECO:0007669"/>
    <property type="project" value="TreeGrafter"/>
</dbReference>
<dbReference type="GO" id="GO:0043335">
    <property type="term" value="P:protein unfolding"/>
    <property type="evidence" value="ECO:0007669"/>
    <property type="project" value="TreeGrafter"/>
</dbReference>
<feature type="domain" description="PPIase FKBP-type" evidence="16">
    <location>
        <begin position="162"/>
        <end position="244"/>
    </location>
</feature>
<dbReference type="PROSITE" id="PS50059">
    <property type="entry name" value="FKBP_PPIASE"/>
    <property type="match status" value="1"/>
</dbReference>
<dbReference type="EMBL" id="PKGZ01000002">
    <property type="protein sequence ID" value="PKY91609.1"/>
    <property type="molecule type" value="Genomic_DNA"/>
</dbReference>
<organism evidence="17 19">
    <name type="scientific">Aerococcus christensenii</name>
    <dbReference type="NCBI Taxonomy" id="87541"/>
    <lineage>
        <taxon>Bacteria</taxon>
        <taxon>Bacillati</taxon>
        <taxon>Bacillota</taxon>
        <taxon>Bacilli</taxon>
        <taxon>Lactobacillales</taxon>
        <taxon>Aerococcaceae</taxon>
        <taxon>Aerococcus</taxon>
    </lineage>
</organism>
<feature type="coiled-coil region" evidence="15">
    <location>
        <begin position="369"/>
        <end position="396"/>
    </location>
</feature>
<evidence type="ECO:0000256" key="8">
    <source>
        <dbReference type="ARBA" id="ARBA00023235"/>
    </source>
</evidence>
<dbReference type="Gene3D" id="1.10.3120.10">
    <property type="entry name" value="Trigger factor, C-terminal domain"/>
    <property type="match status" value="1"/>
</dbReference>
<dbReference type="GO" id="GO:0051301">
    <property type="term" value="P:cell division"/>
    <property type="evidence" value="ECO:0007669"/>
    <property type="project" value="UniProtKB-KW"/>
</dbReference>
<comment type="catalytic activity">
    <reaction evidence="1 12 13">
        <text>[protein]-peptidylproline (omega=180) = [protein]-peptidylproline (omega=0)</text>
        <dbReference type="Rhea" id="RHEA:16237"/>
        <dbReference type="Rhea" id="RHEA-COMP:10747"/>
        <dbReference type="Rhea" id="RHEA-COMP:10748"/>
        <dbReference type="ChEBI" id="CHEBI:83833"/>
        <dbReference type="ChEBI" id="CHEBI:83834"/>
        <dbReference type="EC" id="5.2.1.8"/>
    </reaction>
</comment>
<evidence type="ECO:0000256" key="15">
    <source>
        <dbReference type="SAM" id="Coils"/>
    </source>
</evidence>
<gene>
    <name evidence="12" type="primary">tig</name>
    <name evidence="18" type="ORF">CYJ27_02730</name>
    <name evidence="17" type="ORF">HMPREF3187_01289</name>
</gene>
<evidence type="ECO:0000313" key="17">
    <source>
        <dbReference type="EMBL" id="KXB34521.1"/>
    </source>
</evidence>
<evidence type="ECO:0000256" key="6">
    <source>
        <dbReference type="ARBA" id="ARBA00023110"/>
    </source>
</evidence>
<evidence type="ECO:0000256" key="5">
    <source>
        <dbReference type="ARBA" id="ARBA00022618"/>
    </source>
</evidence>
<evidence type="ECO:0000256" key="1">
    <source>
        <dbReference type="ARBA" id="ARBA00000971"/>
    </source>
</evidence>
<dbReference type="Proteomes" id="UP000070422">
    <property type="component" value="Unassembled WGS sequence"/>
</dbReference>
<dbReference type="STRING" id="87541.AWM71_06185"/>
<evidence type="ECO:0000256" key="13">
    <source>
        <dbReference type="PROSITE-ProRule" id="PRU00277"/>
    </source>
</evidence>
<dbReference type="GO" id="GO:0005737">
    <property type="term" value="C:cytoplasm"/>
    <property type="evidence" value="ECO:0007669"/>
    <property type="project" value="UniProtKB-SubCell"/>
</dbReference>
<dbReference type="HAMAP" id="MF_00303">
    <property type="entry name" value="Trigger_factor_Tig"/>
    <property type="match status" value="1"/>
</dbReference>
<evidence type="ECO:0000256" key="3">
    <source>
        <dbReference type="ARBA" id="ARBA00013194"/>
    </source>
</evidence>
<dbReference type="GO" id="GO:0015031">
    <property type="term" value="P:protein transport"/>
    <property type="evidence" value="ECO:0007669"/>
    <property type="project" value="UniProtKB-UniRule"/>
</dbReference>
<dbReference type="Proteomes" id="UP000234775">
    <property type="component" value="Unassembled WGS sequence"/>
</dbReference>
<dbReference type="PATRIC" id="fig|87541.4.peg.1273"/>
<dbReference type="NCBIfam" id="TIGR00115">
    <property type="entry name" value="tig"/>
    <property type="match status" value="1"/>
</dbReference>
<dbReference type="OrthoDB" id="9767721at2"/>
<evidence type="ECO:0000256" key="9">
    <source>
        <dbReference type="ARBA" id="ARBA00023306"/>
    </source>
</evidence>
<evidence type="ECO:0000256" key="14">
    <source>
        <dbReference type="RuleBase" id="RU003914"/>
    </source>
</evidence>
<keyword evidence="9 12" id="KW-0131">Cell cycle</keyword>
<dbReference type="InterPro" id="IPR001179">
    <property type="entry name" value="PPIase_FKBP_dom"/>
</dbReference>
<dbReference type="PIRSF" id="PIRSF003095">
    <property type="entry name" value="Trigger_factor"/>
    <property type="match status" value="1"/>
</dbReference>
<keyword evidence="5 12" id="KW-0132">Cell division</keyword>
<dbReference type="InterPro" id="IPR046357">
    <property type="entry name" value="PPIase_dom_sf"/>
</dbReference>
<dbReference type="Pfam" id="PF05698">
    <property type="entry name" value="Trigger_C"/>
    <property type="match status" value="1"/>
</dbReference>
<comment type="similarity">
    <text evidence="2 12 14">Belongs to the FKBP-type PPIase family. Tig subfamily.</text>
</comment>
<dbReference type="InterPro" id="IPR037041">
    <property type="entry name" value="Trigger_fac_C_sf"/>
</dbReference>
<dbReference type="Gene3D" id="3.10.50.40">
    <property type="match status" value="1"/>
</dbReference>
<dbReference type="EMBL" id="LSCQ01000074">
    <property type="protein sequence ID" value="KXB34521.1"/>
    <property type="molecule type" value="Genomic_DNA"/>
</dbReference>
<dbReference type="InterPro" id="IPR008880">
    <property type="entry name" value="Trigger_fac_C"/>
</dbReference>
<dbReference type="Pfam" id="PF05697">
    <property type="entry name" value="Trigger_N"/>
    <property type="match status" value="1"/>
</dbReference>
<dbReference type="InterPro" id="IPR008881">
    <property type="entry name" value="Trigger_fac_ribosome-bd_bac"/>
</dbReference>
<evidence type="ECO:0000256" key="4">
    <source>
        <dbReference type="ARBA" id="ARBA00016902"/>
    </source>
</evidence>
<dbReference type="InterPro" id="IPR005215">
    <property type="entry name" value="Trig_fac"/>
</dbReference>
<evidence type="ECO:0000259" key="16">
    <source>
        <dbReference type="PROSITE" id="PS50059"/>
    </source>
</evidence>
<comment type="subcellular location">
    <subcellularLocation>
        <location evidence="12">Cytoplasm</location>
    </subcellularLocation>
    <text evidence="12">About half TF is bound to the ribosome near the polypeptide exit tunnel while the other half is free in the cytoplasm.</text>
</comment>
<keyword evidence="8 12" id="KW-0413">Isomerase</keyword>
<dbReference type="PANTHER" id="PTHR30560">
    <property type="entry name" value="TRIGGER FACTOR CHAPERONE AND PEPTIDYL-PROLYL CIS/TRANS ISOMERASE"/>
    <property type="match status" value="1"/>
</dbReference>
<dbReference type="Gene3D" id="3.30.70.1050">
    <property type="entry name" value="Trigger factor ribosome-binding domain"/>
    <property type="match status" value="1"/>
</dbReference>
<protein>
    <recommendedName>
        <fullName evidence="4 12">Trigger factor</fullName>
        <shortName evidence="12">TF</shortName>
        <ecNumber evidence="3 12">5.2.1.8</ecNumber>
    </recommendedName>
    <alternativeName>
        <fullName evidence="11 12">PPIase</fullName>
    </alternativeName>
</protein>
<keyword evidence="6 12" id="KW-0697">Rotamase</keyword>
<dbReference type="InterPro" id="IPR036611">
    <property type="entry name" value="Trigger_fac_ribosome-bd_sf"/>
</dbReference>
<sequence>MSVKFEETATNEGVLYFTVAEKEAQAALKQAYQKIKGKVSLPGFRKGKVSYSVFCKMVGVESLYQDALNLVLPGAYAAAAEESGLDLVGRPTFDIEDIQPTGEWKLKAIVATKPSVTLGDYKGLEVAKQEREVSEEDIAARLKQAQASLAELTLKEGEAEEGNTVVIDYEGFKDGKAFEGGKGENHSLELGSHSFIPGFEEQLVGVKEGDEKEIQVTFPSEYHAEELAGQEATFKVKVHEVKSKSVPELNDEFAKDVDEEVNSLDELKAKYKKELEEQKATAADEAVEEEAIRKAVENASFTAVPKAMVEEEVDRQVDHYLNEMKRQGITPELFFQLTNSNEEQLRKQFAEDAETRVKTNLMLEAIIEAENIQANDEDVENEIKNLAETYKMEEEAVRKVVTTDMLKHDIELKKAMELITSSAVEK</sequence>
<evidence type="ECO:0000256" key="2">
    <source>
        <dbReference type="ARBA" id="ARBA00005464"/>
    </source>
</evidence>
<accession>A0A133XUA7</accession>
<dbReference type="FunFam" id="3.10.50.40:FF:000001">
    <property type="entry name" value="Trigger factor"/>
    <property type="match status" value="1"/>
</dbReference>
<dbReference type="GO" id="GO:0044183">
    <property type="term" value="F:protein folding chaperone"/>
    <property type="evidence" value="ECO:0007669"/>
    <property type="project" value="TreeGrafter"/>
</dbReference>
<dbReference type="AlphaFoldDB" id="A0A133XUA7"/>
<feature type="coiled-coil region" evidence="15">
    <location>
        <begin position="250"/>
        <end position="292"/>
    </location>
</feature>
<dbReference type="InterPro" id="IPR027304">
    <property type="entry name" value="Trigger_fact/SurA_dom_sf"/>
</dbReference>
<comment type="caution">
    <text evidence="17">The sequence shown here is derived from an EMBL/GenBank/DDBJ whole genome shotgun (WGS) entry which is preliminary data.</text>
</comment>
<evidence type="ECO:0000256" key="11">
    <source>
        <dbReference type="ARBA" id="ARBA00029986"/>
    </source>
</evidence>
<dbReference type="SUPFAM" id="SSF54534">
    <property type="entry name" value="FKBP-like"/>
    <property type="match status" value="1"/>
</dbReference>
<dbReference type="GO" id="GO:0051083">
    <property type="term" value="P:'de novo' cotranslational protein folding"/>
    <property type="evidence" value="ECO:0007669"/>
    <property type="project" value="TreeGrafter"/>
</dbReference>
<evidence type="ECO:0000256" key="12">
    <source>
        <dbReference type="HAMAP-Rule" id="MF_00303"/>
    </source>
</evidence>
<keyword evidence="20" id="KW-1185">Reference proteome</keyword>
<proteinExistence type="inferred from homology"/>
<keyword evidence="7 12" id="KW-0143">Chaperone</keyword>
<dbReference type="SUPFAM" id="SSF102735">
    <property type="entry name" value="Trigger factor ribosome-binding domain"/>
    <property type="match status" value="1"/>
</dbReference>
<evidence type="ECO:0000256" key="10">
    <source>
        <dbReference type="ARBA" id="ARBA00024849"/>
    </source>
</evidence>
<dbReference type="RefSeq" id="WP_060937042.1">
    <property type="nucleotide sequence ID" value="NZ_JASOZP010000008.1"/>
</dbReference>
<evidence type="ECO:0000313" key="20">
    <source>
        <dbReference type="Proteomes" id="UP000234775"/>
    </source>
</evidence>
<evidence type="ECO:0000256" key="7">
    <source>
        <dbReference type="ARBA" id="ARBA00023186"/>
    </source>
</evidence>
<reference evidence="17 19" key="1">
    <citation type="submission" date="2016-01" db="EMBL/GenBank/DDBJ databases">
        <authorList>
            <person name="Oliw E.H."/>
        </authorList>
    </citation>
    <scope>NUCLEOTIDE SEQUENCE [LARGE SCALE GENOMIC DNA]</scope>
    <source>
        <strain evidence="17 19">KA00635</strain>
    </source>
</reference>
<dbReference type="GO" id="GO:0003755">
    <property type="term" value="F:peptidyl-prolyl cis-trans isomerase activity"/>
    <property type="evidence" value="ECO:0007669"/>
    <property type="project" value="UniProtKB-UniRule"/>
</dbReference>
<comment type="domain">
    <text evidence="12">Consists of 3 domains; the N-terminus binds the ribosome, the middle domain has PPIase activity, while the C-terminus has intrinsic chaperone activity on its own.</text>
</comment>
<evidence type="ECO:0000313" key="19">
    <source>
        <dbReference type="Proteomes" id="UP000070422"/>
    </source>
</evidence>
<keyword evidence="15" id="KW-0175">Coiled coil</keyword>
<dbReference type="EC" id="5.2.1.8" evidence="3 12"/>
<dbReference type="PANTHER" id="PTHR30560:SF3">
    <property type="entry name" value="TRIGGER FACTOR-LIKE PROTEIN TIG, CHLOROPLASTIC"/>
    <property type="match status" value="1"/>
</dbReference>
<dbReference type="SUPFAM" id="SSF109998">
    <property type="entry name" value="Triger factor/SurA peptide-binding domain-like"/>
    <property type="match status" value="1"/>
</dbReference>
<keyword evidence="12" id="KW-0963">Cytoplasm</keyword>
<name>A0A133XUA7_9LACT</name>
<evidence type="ECO:0000313" key="18">
    <source>
        <dbReference type="EMBL" id="PKY91609.1"/>
    </source>
</evidence>
<comment type="function">
    <text evidence="10 12">Involved in protein export. Acts as a chaperone by maintaining the newly synthesized protein in an open conformation. Functions as a peptidyl-prolyl cis-trans isomerase.</text>
</comment>
<dbReference type="Pfam" id="PF00254">
    <property type="entry name" value="FKBP_C"/>
    <property type="match status" value="1"/>
</dbReference>
<reference evidence="18 20" key="2">
    <citation type="submission" date="2017-12" db="EMBL/GenBank/DDBJ databases">
        <title>Phylogenetic diversity of female urinary microbiome.</title>
        <authorList>
            <person name="Thomas-White K."/>
            <person name="Wolfe A.J."/>
        </authorList>
    </citation>
    <scope>NUCLEOTIDE SEQUENCE [LARGE SCALE GENOMIC DNA]</scope>
    <source>
        <strain evidence="18 20">UMB0844</strain>
    </source>
</reference>